<dbReference type="GO" id="GO:0051607">
    <property type="term" value="P:defense response to virus"/>
    <property type="evidence" value="ECO:0007669"/>
    <property type="project" value="UniProtKB-KW"/>
</dbReference>
<evidence type="ECO:0000259" key="15">
    <source>
        <dbReference type="Pfam" id="PF01930"/>
    </source>
</evidence>
<keyword evidence="10 14" id="KW-0408">Iron</keyword>
<keyword evidence="8 14" id="KW-0378">Hydrolase</keyword>
<keyword evidence="17" id="KW-1185">Reference proteome</keyword>
<keyword evidence="12 14" id="KW-0051">Antiviral defense</keyword>
<evidence type="ECO:0000256" key="10">
    <source>
        <dbReference type="ARBA" id="ARBA00023004"/>
    </source>
</evidence>
<proteinExistence type="inferred from homology"/>
<comment type="cofactor">
    <cofactor evidence="14">
        <name>iron-sulfur cluster</name>
        <dbReference type="ChEBI" id="CHEBI:30408"/>
    </cofactor>
</comment>
<organism evidence="16 17">
    <name type="scientific">Thermocladium modestius</name>
    <dbReference type="NCBI Taxonomy" id="62609"/>
    <lineage>
        <taxon>Archaea</taxon>
        <taxon>Thermoproteota</taxon>
        <taxon>Thermoprotei</taxon>
        <taxon>Thermoproteales</taxon>
        <taxon>Thermoproteaceae</taxon>
        <taxon>Thermocladium</taxon>
    </lineage>
</organism>
<comment type="similarity">
    <text evidence="3 14">Belongs to the CRISPR-associated exonuclease Cas4 family.</text>
</comment>
<comment type="cofactor">
    <cofactor evidence="14">
        <name>Mg(2+)</name>
        <dbReference type="ChEBI" id="CHEBI:18420"/>
    </cofactor>
    <cofactor evidence="14">
        <name>Mn(2+)</name>
        <dbReference type="ChEBI" id="CHEBI:29035"/>
    </cofactor>
    <text evidence="14">Mg(2+) or Mn(2+) required for ssDNA cleavage activity.</text>
</comment>
<evidence type="ECO:0000256" key="8">
    <source>
        <dbReference type="ARBA" id="ARBA00022801"/>
    </source>
</evidence>
<evidence type="ECO:0000256" key="14">
    <source>
        <dbReference type="RuleBase" id="RU365022"/>
    </source>
</evidence>
<evidence type="ECO:0000256" key="11">
    <source>
        <dbReference type="ARBA" id="ARBA00023014"/>
    </source>
</evidence>
<dbReference type="InterPro" id="IPR051827">
    <property type="entry name" value="Cas4_exonuclease"/>
</dbReference>
<reference evidence="16" key="1">
    <citation type="journal article" date="2014" name="Int. J. Syst. Evol. Microbiol.">
        <title>Complete genome sequence of Corynebacterium casei LMG S-19264T (=DSM 44701T), isolated from a smear-ripened cheese.</title>
        <authorList>
            <consortium name="US DOE Joint Genome Institute (JGI-PGF)"/>
            <person name="Walter F."/>
            <person name="Albersmeier A."/>
            <person name="Kalinowski J."/>
            <person name="Ruckert C."/>
        </authorList>
    </citation>
    <scope>NUCLEOTIDE SEQUENCE</scope>
    <source>
        <strain evidence="16">JCM 10088</strain>
    </source>
</reference>
<evidence type="ECO:0000313" key="17">
    <source>
        <dbReference type="Proteomes" id="UP000610960"/>
    </source>
</evidence>
<comment type="caution">
    <text evidence="16">The sequence shown here is derived from an EMBL/GenBank/DDBJ whole genome shotgun (WGS) entry which is preliminary data.</text>
</comment>
<dbReference type="Proteomes" id="UP000610960">
    <property type="component" value="Unassembled WGS sequence"/>
</dbReference>
<evidence type="ECO:0000256" key="7">
    <source>
        <dbReference type="ARBA" id="ARBA00022723"/>
    </source>
</evidence>
<dbReference type="AlphaFoldDB" id="A0A830GWR9"/>
<keyword evidence="9 14" id="KW-0269">Exonuclease</keyword>
<evidence type="ECO:0000256" key="4">
    <source>
        <dbReference type="ARBA" id="ARBA00012768"/>
    </source>
</evidence>
<sequence length="191" mass="21644">MQIMLTVTDIKHYAYCPVIIYINRFLGINEEETEYMKLGQEVEMESMLAPAIRMVRAVKLMRSVSVKSRAGFNGIVDFVLITKHGEYVPLDVKWSNVAGRARPDHVLQLAAYALAIEESFDTVVKLGLLYYITGSEGKFIKIYITSSLKAQVVNALNRIKKIASGELGEVRINKRKCNGCNYRQHCPVNPW</sequence>
<keyword evidence="6 14" id="KW-0540">Nuclease</keyword>
<accession>A0A830GWR9</accession>
<dbReference type="PANTHER" id="PTHR36531">
    <property type="entry name" value="CRISPR-ASSOCIATED EXONUCLEASE CAS4"/>
    <property type="match status" value="1"/>
</dbReference>
<evidence type="ECO:0000256" key="5">
    <source>
        <dbReference type="ARBA" id="ARBA00020049"/>
    </source>
</evidence>
<evidence type="ECO:0000256" key="13">
    <source>
        <dbReference type="ARBA" id="ARBA00023211"/>
    </source>
</evidence>
<dbReference type="InterPro" id="IPR022765">
    <property type="entry name" value="Dna2/Cas4_DUF83"/>
</dbReference>
<dbReference type="InterPro" id="IPR011604">
    <property type="entry name" value="PDDEXK-like_dom_sf"/>
</dbReference>
<dbReference type="PANTHER" id="PTHR36531:SF6">
    <property type="entry name" value="DNA REPLICATION ATP-DEPENDENT HELICASE_NUCLEASE DNA2"/>
    <property type="match status" value="1"/>
</dbReference>
<dbReference type="NCBIfam" id="TIGR00372">
    <property type="entry name" value="cas4"/>
    <property type="match status" value="1"/>
</dbReference>
<feature type="domain" description="DUF83" evidence="15">
    <location>
        <begin position="6"/>
        <end position="186"/>
    </location>
</feature>
<evidence type="ECO:0000256" key="2">
    <source>
        <dbReference type="ARBA" id="ARBA00001966"/>
    </source>
</evidence>
<comment type="function">
    <text evidence="14">CRISPR (clustered regularly interspaced short palindromic repeat) is an adaptive immune system that provides protection against mobile genetic elements (viruses, transposable elements and conjugative plasmids). CRISPR clusters contain sequences complementary to antecedent mobile elements and target invading nucleic acids. CRISPR clusters are transcribed and processed into CRISPR RNA (crRNA).</text>
</comment>
<dbReference type="EC" id="3.1.12.1" evidence="4 14"/>
<evidence type="ECO:0000256" key="12">
    <source>
        <dbReference type="ARBA" id="ARBA00023118"/>
    </source>
</evidence>
<keyword evidence="13 14" id="KW-0464">Manganese</keyword>
<evidence type="ECO:0000256" key="6">
    <source>
        <dbReference type="ARBA" id="ARBA00022722"/>
    </source>
</evidence>
<reference evidence="16" key="2">
    <citation type="submission" date="2020-09" db="EMBL/GenBank/DDBJ databases">
        <authorList>
            <person name="Sun Q."/>
            <person name="Ohkuma M."/>
        </authorList>
    </citation>
    <scope>NUCLEOTIDE SEQUENCE</scope>
    <source>
        <strain evidence="16">JCM 10088</strain>
    </source>
</reference>
<evidence type="ECO:0000256" key="3">
    <source>
        <dbReference type="ARBA" id="ARBA00009189"/>
    </source>
</evidence>
<dbReference type="GO" id="GO:0046872">
    <property type="term" value="F:metal ion binding"/>
    <property type="evidence" value="ECO:0007669"/>
    <property type="project" value="UniProtKB-KW"/>
</dbReference>
<dbReference type="Gene3D" id="3.90.320.10">
    <property type="match status" value="1"/>
</dbReference>
<dbReference type="EMBL" id="BMNL01000002">
    <property type="protein sequence ID" value="GGP20802.1"/>
    <property type="molecule type" value="Genomic_DNA"/>
</dbReference>
<dbReference type="GO" id="GO:0051536">
    <property type="term" value="F:iron-sulfur cluster binding"/>
    <property type="evidence" value="ECO:0007669"/>
    <property type="project" value="UniProtKB-KW"/>
</dbReference>
<name>A0A830GWR9_9CREN</name>
<dbReference type="Pfam" id="PF01930">
    <property type="entry name" value="Cas_Cas4"/>
    <property type="match status" value="1"/>
</dbReference>
<evidence type="ECO:0000256" key="9">
    <source>
        <dbReference type="ARBA" id="ARBA00022839"/>
    </source>
</evidence>
<protein>
    <recommendedName>
        <fullName evidence="5 14">CRISPR-associated exonuclease Cas4</fullName>
        <ecNumber evidence="4 14">3.1.12.1</ecNumber>
    </recommendedName>
</protein>
<evidence type="ECO:0000313" key="16">
    <source>
        <dbReference type="EMBL" id="GGP20802.1"/>
    </source>
</evidence>
<evidence type="ECO:0000256" key="1">
    <source>
        <dbReference type="ARBA" id="ARBA00001936"/>
    </source>
</evidence>
<gene>
    <name evidence="16" type="ORF">GCM10007981_10350</name>
</gene>
<dbReference type="RefSeq" id="WP_188596344.1">
    <property type="nucleotide sequence ID" value="NZ_BMNL01000002.1"/>
</dbReference>
<comment type="cofactor">
    <cofactor evidence="2">
        <name>[4Fe-4S] cluster</name>
        <dbReference type="ChEBI" id="CHEBI:49883"/>
    </cofactor>
</comment>
<keyword evidence="7 14" id="KW-0479">Metal-binding</keyword>
<keyword evidence="11 14" id="KW-0411">Iron-sulfur</keyword>
<dbReference type="InterPro" id="IPR013343">
    <property type="entry name" value="CRISPR-assoc_prot_Cas4"/>
</dbReference>
<dbReference type="OrthoDB" id="26676at2157"/>
<dbReference type="GO" id="GO:0004527">
    <property type="term" value="F:exonuclease activity"/>
    <property type="evidence" value="ECO:0007669"/>
    <property type="project" value="UniProtKB-KW"/>
</dbReference>
<comment type="cofactor">
    <cofactor evidence="1">
        <name>Mn(2+)</name>
        <dbReference type="ChEBI" id="CHEBI:29035"/>
    </cofactor>
</comment>